<reference evidence="1 2" key="1">
    <citation type="submission" date="2012-12" db="EMBL/GenBank/DDBJ databases">
        <title>Genome assembly of Fulvivirga imtechensis AK7.</title>
        <authorList>
            <person name="Nupur N."/>
            <person name="Khatri I."/>
            <person name="Kumar R."/>
            <person name="Subramanian S."/>
            <person name="Pinnaka A."/>
        </authorList>
    </citation>
    <scope>NUCLEOTIDE SEQUENCE [LARGE SCALE GENOMIC DNA]</scope>
    <source>
        <strain evidence="1 2">AK7</strain>
    </source>
</reference>
<protein>
    <submittedName>
        <fullName evidence="1">Uncharacterized protein</fullName>
    </submittedName>
</protein>
<gene>
    <name evidence="1" type="ORF">C900_03077</name>
</gene>
<sequence>MQVDIFDAILSDSVYLEKFLNQMHSKYPPMHAMRARMMRRMYRFSEVDSLVIADTLIRRNMLKLMLNQADRDSVFCRQMSQSIMKHRPLRKRLRQHMGVPE</sequence>
<dbReference type="EMBL" id="AMZN01000045">
    <property type="protein sequence ID" value="ELR71113.1"/>
    <property type="molecule type" value="Genomic_DNA"/>
</dbReference>
<evidence type="ECO:0000313" key="2">
    <source>
        <dbReference type="Proteomes" id="UP000011135"/>
    </source>
</evidence>
<keyword evidence="2" id="KW-1185">Reference proteome</keyword>
<name>L8JSC2_9BACT</name>
<comment type="caution">
    <text evidence="1">The sequence shown here is derived from an EMBL/GenBank/DDBJ whole genome shotgun (WGS) entry which is preliminary data.</text>
</comment>
<organism evidence="1 2">
    <name type="scientific">Fulvivirga imtechensis AK7</name>
    <dbReference type="NCBI Taxonomy" id="1237149"/>
    <lineage>
        <taxon>Bacteria</taxon>
        <taxon>Pseudomonadati</taxon>
        <taxon>Bacteroidota</taxon>
        <taxon>Cytophagia</taxon>
        <taxon>Cytophagales</taxon>
        <taxon>Fulvivirgaceae</taxon>
        <taxon>Fulvivirga</taxon>
    </lineage>
</organism>
<evidence type="ECO:0000313" key="1">
    <source>
        <dbReference type="EMBL" id="ELR71113.1"/>
    </source>
</evidence>
<dbReference type="STRING" id="1237149.C900_03077"/>
<proteinExistence type="predicted"/>
<dbReference type="AlphaFoldDB" id="L8JSC2"/>
<accession>L8JSC2</accession>
<dbReference type="Proteomes" id="UP000011135">
    <property type="component" value="Unassembled WGS sequence"/>
</dbReference>